<dbReference type="EMBL" id="WSZM01001239">
    <property type="protein sequence ID" value="KAF4027905.1"/>
    <property type="molecule type" value="Genomic_DNA"/>
</dbReference>
<comment type="caution">
    <text evidence="1">The sequence shown here is derived from an EMBL/GenBank/DDBJ whole genome shotgun (WGS) entry which is preliminary data.</text>
</comment>
<dbReference type="AlphaFoldDB" id="A0A833WC78"/>
<gene>
    <name evidence="1" type="ORF">GN244_ATG20442</name>
</gene>
<sequence length="94" mass="10156">MPGFFVYLTEMGTPYSNRGEPGGEGVDLERKPSSRALTFATGTAFFFPPDELEAVLRRFTSRLAAGLSSHTADLARAGSRIGSRLRYSAKPPST</sequence>
<accession>A0A833WC78</accession>
<organism evidence="1 2">
    <name type="scientific">Phytophthora infestans</name>
    <name type="common">Potato late blight agent</name>
    <name type="synonym">Botrytis infestans</name>
    <dbReference type="NCBI Taxonomy" id="4787"/>
    <lineage>
        <taxon>Eukaryota</taxon>
        <taxon>Sar</taxon>
        <taxon>Stramenopiles</taxon>
        <taxon>Oomycota</taxon>
        <taxon>Peronosporomycetes</taxon>
        <taxon>Peronosporales</taxon>
        <taxon>Peronosporaceae</taxon>
        <taxon>Phytophthora</taxon>
    </lineage>
</organism>
<keyword evidence="2" id="KW-1185">Reference proteome</keyword>
<evidence type="ECO:0000313" key="1">
    <source>
        <dbReference type="EMBL" id="KAF4027905.1"/>
    </source>
</evidence>
<proteinExistence type="predicted"/>
<evidence type="ECO:0000313" key="2">
    <source>
        <dbReference type="Proteomes" id="UP000602510"/>
    </source>
</evidence>
<reference evidence="1" key="1">
    <citation type="submission" date="2020-04" db="EMBL/GenBank/DDBJ databases">
        <title>Hybrid Assembly of Korean Phytophthora infestans isolates.</title>
        <authorList>
            <person name="Prokchorchik M."/>
            <person name="Lee Y."/>
            <person name="Seo J."/>
            <person name="Cho J.-H."/>
            <person name="Park Y.-E."/>
            <person name="Jang D.-C."/>
            <person name="Im J.-S."/>
            <person name="Choi J.-G."/>
            <person name="Park H.-J."/>
            <person name="Lee G.-B."/>
            <person name="Lee Y.-G."/>
            <person name="Hong S.-Y."/>
            <person name="Cho K."/>
            <person name="Sohn K.H."/>
        </authorList>
    </citation>
    <scope>NUCLEOTIDE SEQUENCE</scope>
    <source>
        <strain evidence="1">KR_1_A1</strain>
    </source>
</reference>
<protein>
    <submittedName>
        <fullName evidence="1">Uncharacterized protein</fullName>
    </submittedName>
</protein>
<dbReference type="Proteomes" id="UP000602510">
    <property type="component" value="Unassembled WGS sequence"/>
</dbReference>
<name>A0A833WC78_PHYIN</name>